<evidence type="ECO:0000256" key="1">
    <source>
        <dbReference type="ARBA" id="ARBA00004141"/>
    </source>
</evidence>
<dbReference type="AlphaFoldDB" id="A0A1H6DLX2"/>
<dbReference type="CDD" id="cd06261">
    <property type="entry name" value="TM_PBP2"/>
    <property type="match status" value="1"/>
</dbReference>
<dbReference type="SMART" id="SM00382">
    <property type="entry name" value="AAA"/>
    <property type="match status" value="2"/>
</dbReference>
<feature type="transmembrane region" description="Helical" evidence="7">
    <location>
        <begin position="99"/>
        <end position="121"/>
    </location>
</feature>
<evidence type="ECO:0000256" key="6">
    <source>
        <dbReference type="ARBA" id="ARBA00023136"/>
    </source>
</evidence>
<dbReference type="Proteomes" id="UP000236723">
    <property type="component" value="Unassembled WGS sequence"/>
</dbReference>
<proteinExistence type="inferred from homology"/>
<gene>
    <name evidence="12" type="ORF">SAMN04489712_11978</name>
</gene>
<feature type="region of interest" description="Disordered" evidence="8">
    <location>
        <begin position="495"/>
        <end position="514"/>
    </location>
</feature>
<feature type="transmembrane region" description="Helical" evidence="7">
    <location>
        <begin position="127"/>
        <end position="145"/>
    </location>
</feature>
<dbReference type="Gene3D" id="3.40.50.300">
    <property type="entry name" value="P-loop containing nucleotide triphosphate hydrolases"/>
    <property type="match status" value="2"/>
</dbReference>
<protein>
    <submittedName>
        <fullName evidence="12">Peptide/nickel transport system ATP-binding protein</fullName>
    </submittedName>
</protein>
<evidence type="ECO:0000256" key="5">
    <source>
        <dbReference type="ARBA" id="ARBA00022989"/>
    </source>
</evidence>
<evidence type="ECO:0000313" key="13">
    <source>
        <dbReference type="Proteomes" id="UP000236723"/>
    </source>
</evidence>
<sequence>MNRCRGAAVALVVLTLAAAVAGGALAPHDPAASIGAPWTPPGAGAPLGTDAAGRDVLSRVLAGGRDLTLTALAAAVVAGLAGLAGGLTAGWAGGRTGRWLTAAADLLLALPFLLLALVLAVALPTPAAVVAGTVCGGAPLGLRLVRDLVRQARRAGYVEAARCRGESTAAIVVREVLPSLAGLASADMVLRFVLALQLSAAFGMLGQGPQPPAPDWGLMLRENLAGAALNPAALVAPATALTVLALAAVLLSSAFTVPPRSRKSDRMSAVGTIVDTRAGDGAVLKVTGLTVTDDGGWAIVEDVFLRAWPGEVVAIVGPSGGGKTTTVRAVLDVLGPGLRRTGGTVAWRGTRVRPGQDARRWRRAHVGLLDQDPAGSLNPLLGVGALVLEGHRRSPAEARAVLTDLGLDADRLWRRRPHELSGGQAQRVALARTLLGDPGLLVLDEPTSGLDPDALDLVVRAIERRRGDGRSVTLVISHDEGFVVRVADRVLTIGTPDPAEPGAPGPAATGADRGEPVLRVRGLRLAQGGETLLADAGLSLRPGELVAVLGPSGAGKSTLLRALAGLHPPEAGELWLHGLPLAWPLGERPREALRDAQLVGQDPAGALNPAHRVGTALARPPQVLGGLSREQAHARVPGLLRRVGLDPALAARLPGELSGGQRQRVALARALAVGPTVLLADEITSALDDTAAAGLLRLLEELRGDGLAVLMVTHDRRVAACADRVLHLAGHQPSLDPARTEDRTRAH</sequence>
<keyword evidence="7" id="KW-0813">Transport</keyword>
<evidence type="ECO:0000256" key="7">
    <source>
        <dbReference type="RuleBase" id="RU363032"/>
    </source>
</evidence>
<dbReference type="SUPFAM" id="SSF161098">
    <property type="entry name" value="MetI-like"/>
    <property type="match status" value="1"/>
</dbReference>
<evidence type="ECO:0000256" key="4">
    <source>
        <dbReference type="ARBA" id="ARBA00022840"/>
    </source>
</evidence>
<dbReference type="PANTHER" id="PTHR24220">
    <property type="entry name" value="IMPORT ATP-BINDING PROTEIN"/>
    <property type="match status" value="1"/>
</dbReference>
<comment type="similarity">
    <text evidence="7">Belongs to the binding-protein-dependent transport system permease family.</text>
</comment>
<dbReference type="GO" id="GO:0022857">
    <property type="term" value="F:transmembrane transporter activity"/>
    <property type="evidence" value="ECO:0007669"/>
    <property type="project" value="TreeGrafter"/>
</dbReference>
<dbReference type="InterPro" id="IPR035906">
    <property type="entry name" value="MetI-like_sf"/>
</dbReference>
<feature type="transmembrane region" description="Helical" evidence="7">
    <location>
        <begin position="67"/>
        <end position="87"/>
    </location>
</feature>
<evidence type="ECO:0000256" key="3">
    <source>
        <dbReference type="ARBA" id="ARBA00022741"/>
    </source>
</evidence>
<feature type="chain" id="PRO_5009296106" evidence="9">
    <location>
        <begin position="27"/>
        <end position="747"/>
    </location>
</feature>
<evidence type="ECO:0000259" key="10">
    <source>
        <dbReference type="PROSITE" id="PS50893"/>
    </source>
</evidence>
<dbReference type="PANTHER" id="PTHR24220:SF685">
    <property type="entry name" value="ABC TRANSPORTER RELATED"/>
    <property type="match status" value="1"/>
</dbReference>
<dbReference type="Pfam" id="PF00528">
    <property type="entry name" value="BPD_transp_1"/>
    <property type="match status" value="1"/>
</dbReference>
<dbReference type="InterPro" id="IPR000515">
    <property type="entry name" value="MetI-like"/>
</dbReference>
<keyword evidence="3" id="KW-0547">Nucleotide-binding</keyword>
<name>A0A1H6DLX2_9ACTN</name>
<evidence type="ECO:0000256" key="2">
    <source>
        <dbReference type="ARBA" id="ARBA00022692"/>
    </source>
</evidence>
<dbReference type="GO" id="GO:0005524">
    <property type="term" value="F:ATP binding"/>
    <property type="evidence" value="ECO:0007669"/>
    <property type="project" value="UniProtKB-KW"/>
</dbReference>
<feature type="domain" description="ABC transmembrane type-1" evidence="11">
    <location>
        <begin position="68"/>
        <end position="252"/>
    </location>
</feature>
<dbReference type="InterPro" id="IPR015854">
    <property type="entry name" value="ABC_transpr_LolD-like"/>
</dbReference>
<dbReference type="PROSITE" id="PS50893">
    <property type="entry name" value="ABC_TRANSPORTER_2"/>
    <property type="match status" value="2"/>
</dbReference>
<keyword evidence="4 12" id="KW-0067">ATP-binding</keyword>
<keyword evidence="5 7" id="KW-1133">Transmembrane helix</keyword>
<reference evidence="13" key="1">
    <citation type="submission" date="2016-10" db="EMBL/GenBank/DDBJ databases">
        <authorList>
            <person name="Varghese N."/>
            <person name="Submissions S."/>
        </authorList>
    </citation>
    <scope>NUCLEOTIDE SEQUENCE [LARGE SCALE GENOMIC DNA]</scope>
    <source>
        <strain evidence="13">DSM 43163</strain>
    </source>
</reference>
<dbReference type="SUPFAM" id="SSF52540">
    <property type="entry name" value="P-loop containing nucleoside triphosphate hydrolases"/>
    <property type="match status" value="2"/>
</dbReference>
<evidence type="ECO:0000259" key="11">
    <source>
        <dbReference type="PROSITE" id="PS50928"/>
    </source>
</evidence>
<evidence type="ECO:0000313" key="12">
    <source>
        <dbReference type="EMBL" id="SEG86417.1"/>
    </source>
</evidence>
<dbReference type="PROSITE" id="PS50928">
    <property type="entry name" value="ABC_TM1"/>
    <property type="match status" value="1"/>
</dbReference>
<dbReference type="GO" id="GO:0016887">
    <property type="term" value="F:ATP hydrolysis activity"/>
    <property type="evidence" value="ECO:0007669"/>
    <property type="project" value="InterPro"/>
</dbReference>
<evidence type="ECO:0000256" key="8">
    <source>
        <dbReference type="SAM" id="MobiDB-lite"/>
    </source>
</evidence>
<organism evidence="12 13">
    <name type="scientific">Thermomonospora echinospora</name>
    <dbReference type="NCBI Taxonomy" id="1992"/>
    <lineage>
        <taxon>Bacteria</taxon>
        <taxon>Bacillati</taxon>
        <taxon>Actinomycetota</taxon>
        <taxon>Actinomycetes</taxon>
        <taxon>Streptosporangiales</taxon>
        <taxon>Thermomonosporaceae</taxon>
        <taxon>Thermomonospora</taxon>
    </lineage>
</organism>
<feature type="domain" description="ABC transporter" evidence="10">
    <location>
        <begin position="284"/>
        <end position="520"/>
    </location>
</feature>
<keyword evidence="9" id="KW-0732">Signal</keyword>
<dbReference type="InterPro" id="IPR003439">
    <property type="entry name" value="ABC_transporter-like_ATP-bd"/>
</dbReference>
<dbReference type="Pfam" id="PF00005">
    <property type="entry name" value="ABC_tran"/>
    <property type="match status" value="2"/>
</dbReference>
<keyword evidence="6 7" id="KW-0472">Membrane</keyword>
<dbReference type="RefSeq" id="WP_235018253.1">
    <property type="nucleotide sequence ID" value="NZ_FNVO01000019.1"/>
</dbReference>
<feature type="signal peptide" evidence="9">
    <location>
        <begin position="1"/>
        <end position="26"/>
    </location>
</feature>
<dbReference type="InterPro" id="IPR017871">
    <property type="entry name" value="ABC_transporter-like_CS"/>
</dbReference>
<dbReference type="InterPro" id="IPR003593">
    <property type="entry name" value="AAA+_ATPase"/>
</dbReference>
<dbReference type="EMBL" id="FNVO01000019">
    <property type="protein sequence ID" value="SEG86417.1"/>
    <property type="molecule type" value="Genomic_DNA"/>
</dbReference>
<feature type="domain" description="ABC transporter" evidence="10">
    <location>
        <begin position="518"/>
        <end position="747"/>
    </location>
</feature>
<accession>A0A1H6DLX2</accession>
<evidence type="ECO:0000256" key="9">
    <source>
        <dbReference type="SAM" id="SignalP"/>
    </source>
</evidence>
<keyword evidence="13" id="KW-1185">Reference proteome</keyword>
<keyword evidence="2 7" id="KW-0812">Transmembrane</keyword>
<dbReference type="Gene3D" id="1.10.3720.10">
    <property type="entry name" value="MetI-like"/>
    <property type="match status" value="1"/>
</dbReference>
<feature type="transmembrane region" description="Helical" evidence="7">
    <location>
        <begin position="228"/>
        <end position="257"/>
    </location>
</feature>
<comment type="subcellular location">
    <subcellularLocation>
        <location evidence="7">Cell membrane</location>
        <topology evidence="7">Multi-pass membrane protein</topology>
    </subcellularLocation>
    <subcellularLocation>
        <location evidence="1">Membrane</location>
        <topology evidence="1">Multi-pass membrane protein</topology>
    </subcellularLocation>
</comment>
<dbReference type="PROSITE" id="PS00211">
    <property type="entry name" value="ABC_TRANSPORTER_1"/>
    <property type="match status" value="2"/>
</dbReference>
<dbReference type="GO" id="GO:0005886">
    <property type="term" value="C:plasma membrane"/>
    <property type="evidence" value="ECO:0007669"/>
    <property type="project" value="UniProtKB-SubCell"/>
</dbReference>
<dbReference type="InterPro" id="IPR027417">
    <property type="entry name" value="P-loop_NTPase"/>
</dbReference>